<name>A0AAV9Z769_9AGAR</name>
<accession>A0AAV9Z769</accession>
<dbReference type="AlphaFoldDB" id="A0AAV9Z769"/>
<protein>
    <submittedName>
        <fullName evidence="1">Uncharacterized protein</fullName>
    </submittedName>
</protein>
<dbReference type="EMBL" id="JAWWNJ010000187">
    <property type="protein sequence ID" value="KAK6974202.1"/>
    <property type="molecule type" value="Genomic_DNA"/>
</dbReference>
<gene>
    <name evidence="1" type="ORF">R3P38DRAFT_3483033</name>
</gene>
<keyword evidence="2" id="KW-1185">Reference proteome</keyword>
<evidence type="ECO:0000313" key="1">
    <source>
        <dbReference type="EMBL" id="KAK6974202.1"/>
    </source>
</evidence>
<organism evidence="1 2">
    <name type="scientific">Favolaschia claudopus</name>
    <dbReference type="NCBI Taxonomy" id="2862362"/>
    <lineage>
        <taxon>Eukaryota</taxon>
        <taxon>Fungi</taxon>
        <taxon>Dikarya</taxon>
        <taxon>Basidiomycota</taxon>
        <taxon>Agaricomycotina</taxon>
        <taxon>Agaricomycetes</taxon>
        <taxon>Agaricomycetidae</taxon>
        <taxon>Agaricales</taxon>
        <taxon>Marasmiineae</taxon>
        <taxon>Mycenaceae</taxon>
        <taxon>Favolaschia</taxon>
    </lineage>
</organism>
<dbReference type="Proteomes" id="UP001362999">
    <property type="component" value="Unassembled WGS sequence"/>
</dbReference>
<sequence>MPDERAMSTVTWMNSKDRNRQNVSAVSNYLAIRGFHRTDMSNEANTEPERLEVYDEVKDPLAWLNAGLPDLRTAGKTQFDLAAERPEFDLEQYLHILASSVEGSEATAEVAEGGKERDRERVAISLKAAADSVAPKEDQWCSWGAD</sequence>
<evidence type="ECO:0000313" key="2">
    <source>
        <dbReference type="Proteomes" id="UP001362999"/>
    </source>
</evidence>
<comment type="caution">
    <text evidence="1">The sequence shown here is derived from an EMBL/GenBank/DDBJ whole genome shotgun (WGS) entry which is preliminary data.</text>
</comment>
<reference evidence="1 2" key="1">
    <citation type="journal article" date="2024" name="J Genomics">
        <title>Draft genome sequencing and assembly of Favolaschia claudopus CIRM-BRFM 2984 isolated from oak limbs.</title>
        <authorList>
            <person name="Navarro D."/>
            <person name="Drula E."/>
            <person name="Chaduli D."/>
            <person name="Cazenave R."/>
            <person name="Ahrendt S."/>
            <person name="Wang J."/>
            <person name="Lipzen A."/>
            <person name="Daum C."/>
            <person name="Barry K."/>
            <person name="Grigoriev I.V."/>
            <person name="Favel A."/>
            <person name="Rosso M.N."/>
            <person name="Martin F."/>
        </authorList>
    </citation>
    <scope>NUCLEOTIDE SEQUENCE [LARGE SCALE GENOMIC DNA]</scope>
    <source>
        <strain evidence="1 2">CIRM-BRFM 2984</strain>
    </source>
</reference>
<proteinExistence type="predicted"/>